<dbReference type="Pfam" id="PF20710">
    <property type="entry name" value="DUF6824"/>
    <property type="match status" value="1"/>
</dbReference>
<proteinExistence type="predicted"/>
<evidence type="ECO:0000313" key="2">
    <source>
        <dbReference type="EMBL" id="CAJ1955761.1"/>
    </source>
</evidence>
<evidence type="ECO:0000313" key="3">
    <source>
        <dbReference type="Proteomes" id="UP001295423"/>
    </source>
</evidence>
<dbReference type="Proteomes" id="UP001295423">
    <property type="component" value="Unassembled WGS sequence"/>
</dbReference>
<dbReference type="SUPFAM" id="SSF46938">
    <property type="entry name" value="CRAL/TRIO N-terminal domain"/>
    <property type="match status" value="1"/>
</dbReference>
<sequence length="484" mass="55622">MASSIQYDEWSCRPCKGGHQHHETDQTPQITLNRQAANHDEQSVIKPTEEMLASELNKLSLQERAEAFDDIHCVGEELKETPAMIQKSLADFEETVKKERNIFYEIAMTQNRAYVEDHSIRLKFLRANMHNVGKSVRQMMNFLKEKATYFGNDKIAREITLDDLNEEDKSLLLSGFYHIQEERDRAGRAIIHWFGSMLGRVRPENVIRVEYFLWISILLRDPKVQTKGLATVYHSASRTGDAFVMPGVSFIMKVANARESFPIRFSSMHYCLQTTQGNLVLNNSFLGPIVKTLPVYSKVRSRIHVGSIIELQYALRSHGIPMDTFPIDTVGNIRDDIFYSWFHKYQRQQLQEISSTALAAKSIPVLAANSISIKEYKALPTASAKTAPTENDILLGRGQVTQSWPGNIKFREFLENYCFEYDNLPRKERKKKAIELTQELGVKGVRFLEQTGPGHWVEISFSEATKKVIQLFRTLRKKKLRRVG</sequence>
<gene>
    <name evidence="2" type="ORF">CYCCA115_LOCUS15911</name>
</gene>
<comment type="caution">
    <text evidence="2">The sequence shown here is derived from an EMBL/GenBank/DDBJ whole genome shotgun (WGS) entry which is preliminary data.</text>
</comment>
<dbReference type="InterPro" id="IPR036273">
    <property type="entry name" value="CRAL/TRIO_N_dom_sf"/>
</dbReference>
<evidence type="ECO:0000259" key="1">
    <source>
        <dbReference type="Pfam" id="PF20710"/>
    </source>
</evidence>
<organism evidence="2 3">
    <name type="scientific">Cylindrotheca closterium</name>
    <dbReference type="NCBI Taxonomy" id="2856"/>
    <lineage>
        <taxon>Eukaryota</taxon>
        <taxon>Sar</taxon>
        <taxon>Stramenopiles</taxon>
        <taxon>Ochrophyta</taxon>
        <taxon>Bacillariophyta</taxon>
        <taxon>Bacillariophyceae</taxon>
        <taxon>Bacillariophycidae</taxon>
        <taxon>Bacillariales</taxon>
        <taxon>Bacillariaceae</taxon>
        <taxon>Cylindrotheca</taxon>
    </lineage>
</organism>
<accession>A0AAD2JJK8</accession>
<dbReference type="EMBL" id="CAKOGP040001892">
    <property type="protein sequence ID" value="CAJ1955761.1"/>
    <property type="molecule type" value="Genomic_DNA"/>
</dbReference>
<reference evidence="2" key="1">
    <citation type="submission" date="2023-08" db="EMBL/GenBank/DDBJ databases">
        <authorList>
            <person name="Audoor S."/>
            <person name="Bilcke G."/>
        </authorList>
    </citation>
    <scope>NUCLEOTIDE SEQUENCE</scope>
</reference>
<feature type="domain" description="DUF6824" evidence="1">
    <location>
        <begin position="392"/>
        <end position="473"/>
    </location>
</feature>
<dbReference type="InterPro" id="IPR049227">
    <property type="entry name" value="DUF6824"/>
</dbReference>
<dbReference type="AlphaFoldDB" id="A0AAD2JJK8"/>
<protein>
    <recommendedName>
        <fullName evidence="1">DUF6824 domain-containing protein</fullName>
    </recommendedName>
</protein>
<name>A0AAD2JJK8_9STRA</name>
<keyword evidence="3" id="KW-1185">Reference proteome</keyword>